<dbReference type="EMBL" id="PELW01000042">
    <property type="protein sequence ID" value="RTH27809.1"/>
    <property type="molecule type" value="Genomic_DNA"/>
</dbReference>
<comment type="caution">
    <text evidence="1">The sequence shown here is derived from an EMBL/GenBank/DDBJ whole genome shotgun (WGS) entry which is preliminary data.</text>
</comment>
<evidence type="ECO:0000313" key="1">
    <source>
        <dbReference type="EMBL" id="RTH27809.1"/>
    </source>
</evidence>
<protein>
    <submittedName>
        <fullName evidence="1">Uncharacterized protein</fullName>
    </submittedName>
</protein>
<proteinExistence type="predicted"/>
<accession>A0A430S294</accession>
<dbReference type="AlphaFoldDB" id="A0A430S294"/>
<gene>
    <name evidence="1" type="ORF">CSW40_02185</name>
</gene>
<dbReference type="Proteomes" id="UP000286712">
    <property type="component" value="Unassembled WGS sequence"/>
</dbReference>
<sequence length="245" mass="28186">MYSDPFYVPPLPSPLLGLLSPSLRERTRRESPLATLSPMGRTPYPWQGPVWKALHRALAHPGNRYRYGLLLPPEERPPREREGLRAFPLPEGGWLVLSREARVGNLELQDLAQRPLRVGPFLLTWGGMRRDKTQRARFLVSPAWVRERQREMERLVGSFRWPHDRKRVKPLVLAEARRLVGRTNALTREVREAAKVGFLPPATANRWDKAVRRSLRKALTGLGLTKGEISELLGRVVRLKQRRGE</sequence>
<reference evidence="1 2" key="1">
    <citation type="journal article" date="2019" name="Extremophiles">
        <title>Biogeography of thermophiles and predominance of Thermus scotoductus in domestic water heaters.</title>
        <authorList>
            <person name="Wilpiszeski R.L."/>
            <person name="Zhang Z."/>
            <person name="House C.H."/>
        </authorList>
    </citation>
    <scope>NUCLEOTIDE SEQUENCE [LARGE SCALE GENOMIC DNA]</scope>
    <source>
        <strain evidence="1 2">27_S27</strain>
    </source>
</reference>
<organism evidence="1 2">
    <name type="scientific">Thermus scotoductus</name>
    <dbReference type="NCBI Taxonomy" id="37636"/>
    <lineage>
        <taxon>Bacteria</taxon>
        <taxon>Thermotogati</taxon>
        <taxon>Deinococcota</taxon>
        <taxon>Deinococci</taxon>
        <taxon>Thermales</taxon>
        <taxon>Thermaceae</taxon>
        <taxon>Thermus</taxon>
    </lineage>
</organism>
<name>A0A430S294_THESC</name>
<evidence type="ECO:0000313" key="2">
    <source>
        <dbReference type="Proteomes" id="UP000286712"/>
    </source>
</evidence>